<name>A0A8J7P9J8_9BACT</name>
<organism evidence="1 2">
    <name type="scientific">Candidatus Obscuribacter phosphatis</name>
    <dbReference type="NCBI Taxonomy" id="1906157"/>
    <lineage>
        <taxon>Bacteria</taxon>
        <taxon>Bacillati</taxon>
        <taxon>Candidatus Melainabacteria</taxon>
        <taxon>Candidatus Obscuribacterales</taxon>
        <taxon>Candidatus Obscuribacteraceae</taxon>
        <taxon>Candidatus Obscuribacter</taxon>
    </lineage>
</organism>
<gene>
    <name evidence="1" type="ORF">J0M35_15045</name>
</gene>
<protein>
    <submittedName>
        <fullName evidence="1">Uncharacterized protein</fullName>
    </submittedName>
</protein>
<dbReference type="AlphaFoldDB" id="A0A8J7P9J8"/>
<proteinExistence type="predicted"/>
<evidence type="ECO:0000313" key="2">
    <source>
        <dbReference type="Proteomes" id="UP000664277"/>
    </source>
</evidence>
<dbReference type="Proteomes" id="UP000664277">
    <property type="component" value="Unassembled WGS sequence"/>
</dbReference>
<dbReference type="EMBL" id="JAFLCK010000023">
    <property type="protein sequence ID" value="MBN8661681.1"/>
    <property type="molecule type" value="Genomic_DNA"/>
</dbReference>
<reference evidence="1" key="1">
    <citation type="submission" date="2021-02" db="EMBL/GenBank/DDBJ databases">
        <title>Genome-Resolved Metagenomics of a Microbial Community Performing Photosynthetic Biological Nutrient Removal.</title>
        <authorList>
            <person name="Mcdaniel E.A."/>
        </authorList>
    </citation>
    <scope>NUCLEOTIDE SEQUENCE</scope>
    <source>
        <strain evidence="1">UWPOB_OBS1</strain>
    </source>
</reference>
<accession>A0A8J7P9J8</accession>
<evidence type="ECO:0000313" key="1">
    <source>
        <dbReference type="EMBL" id="MBN8661681.1"/>
    </source>
</evidence>
<sequence length="100" mass="11023">MPVFEQPMRKLLGTLSPTISWLNERGTVDVSSVPEAHMDAIKQLEKIGIVHKRNNRSYELQKIRLKKLLGNLGIESLAVATDYPQVAAAPAGAETITELN</sequence>
<comment type="caution">
    <text evidence="1">The sequence shown here is derived from an EMBL/GenBank/DDBJ whole genome shotgun (WGS) entry which is preliminary data.</text>
</comment>